<dbReference type="STRING" id="415747.SAMN03097708_01382"/>
<accession>A0A1G5Q5R1</accession>
<dbReference type="InterPro" id="IPR018640">
    <property type="entry name" value="DUF2063"/>
</dbReference>
<feature type="domain" description="NGO1945-like C-terminal" evidence="2">
    <location>
        <begin position="148"/>
        <end position="241"/>
    </location>
</feature>
<reference evidence="3 4" key="1">
    <citation type="submission" date="2016-10" db="EMBL/GenBank/DDBJ databases">
        <authorList>
            <person name="de Groot N.N."/>
        </authorList>
    </citation>
    <scope>NUCLEOTIDE SEQUENCE [LARGE SCALE GENOMIC DNA]</scope>
    <source>
        <strain evidence="3 4">HLD2</strain>
    </source>
</reference>
<dbReference type="AlphaFoldDB" id="A0A1G5Q5R1"/>
<proteinExistence type="predicted"/>
<sequence>MNVVSPDTTLAERQRRFAAAIRDPEQATPADVSPRRMAIYRELFFNNILGVLEDAFLAVRARLSKIDWEATARRFFTEHSSTTPYFHRLPGEFAAWLERQPDLAPPYLAELARYEWSQLHLALSPAPALPEALAPNGDLLAGAPVLAPLFRLAPYRYPVHRMCEGESLQDEEPARLLLWRDSNEQVRTLALSPTSARLIELITASPHLSGRRLLLCLAGEMNHPEPERLVEQGWALLEQLREKGVLAGTQPATQGGA</sequence>
<keyword evidence="4" id="KW-1185">Reference proteome</keyword>
<protein>
    <submittedName>
        <fullName evidence="3">Uncharacterized protein</fullName>
    </submittedName>
</protein>
<dbReference type="InterPro" id="IPR044922">
    <property type="entry name" value="DUF2063_N_sf"/>
</dbReference>
<dbReference type="InterPro" id="IPR054098">
    <property type="entry name" value="NGO1945-like_C"/>
</dbReference>
<organism evidence="3 4">
    <name type="scientific">Thiohalomonas denitrificans</name>
    <dbReference type="NCBI Taxonomy" id="415747"/>
    <lineage>
        <taxon>Bacteria</taxon>
        <taxon>Pseudomonadati</taxon>
        <taxon>Pseudomonadota</taxon>
        <taxon>Gammaproteobacteria</taxon>
        <taxon>Thiohalomonadales</taxon>
        <taxon>Thiohalomonadaceae</taxon>
        <taxon>Thiohalomonas</taxon>
    </lineage>
</organism>
<name>A0A1G5Q5R1_9GAMM</name>
<evidence type="ECO:0000259" key="1">
    <source>
        <dbReference type="Pfam" id="PF09836"/>
    </source>
</evidence>
<evidence type="ECO:0000313" key="4">
    <source>
        <dbReference type="Proteomes" id="UP000199648"/>
    </source>
</evidence>
<dbReference type="Gene3D" id="3.90.930.50">
    <property type="match status" value="1"/>
</dbReference>
<feature type="domain" description="Putative DNA-binding" evidence="1">
    <location>
        <begin position="13"/>
        <end position="97"/>
    </location>
</feature>
<dbReference type="Proteomes" id="UP000199648">
    <property type="component" value="Unassembled WGS sequence"/>
</dbReference>
<dbReference type="Gene3D" id="1.10.150.690">
    <property type="entry name" value="DUF2063"/>
    <property type="match status" value="1"/>
</dbReference>
<dbReference type="Pfam" id="PF09836">
    <property type="entry name" value="DUF2063"/>
    <property type="match status" value="1"/>
</dbReference>
<gene>
    <name evidence="3" type="ORF">SAMN03097708_01382</name>
</gene>
<evidence type="ECO:0000259" key="2">
    <source>
        <dbReference type="Pfam" id="PF22106"/>
    </source>
</evidence>
<dbReference type="Pfam" id="PF22106">
    <property type="entry name" value="NGO1945_C"/>
    <property type="match status" value="1"/>
</dbReference>
<evidence type="ECO:0000313" key="3">
    <source>
        <dbReference type="EMBL" id="SCZ57193.1"/>
    </source>
</evidence>
<dbReference type="EMBL" id="FMWD01000004">
    <property type="protein sequence ID" value="SCZ57193.1"/>
    <property type="molecule type" value="Genomic_DNA"/>
</dbReference>